<protein>
    <recommendedName>
        <fullName evidence="2">MOSC domain-containing protein</fullName>
    </recommendedName>
</protein>
<dbReference type="AlphaFoldDB" id="A0A9W9WL12"/>
<evidence type="ECO:0000313" key="4">
    <source>
        <dbReference type="Proteomes" id="UP001148312"/>
    </source>
</evidence>
<dbReference type="EMBL" id="JAPWDQ010000018">
    <property type="protein sequence ID" value="KAJ5466671.1"/>
    <property type="molecule type" value="Genomic_DNA"/>
</dbReference>
<keyword evidence="1" id="KW-1133">Transmembrane helix</keyword>
<sequence length="452" mass="50283">MWAWIEDQLNGQLLVKVSPLSVGFALLSSAVLAIVPLLTLAKSISRSRALRQSPPGCRRLGLPFNQSNLSDEFDRKYAQGTSPDSKDEDGLPSWRVKALFTYPIKSCRGIELEHADVVSTGLQYDRQFAFAQHTPKGWVCRTLRNAGFERMALIHAEIWIPDPSSPSYETRRPEIRSGGVMIVSYPRVTPSGLLGTIIRTGVMLGLVASRESFTVPLQPETPAEIEIDSPSQPSYPLKPVTIWKDSPLAHDYAIHLPPSLHKYLGFHHPSSSPLTLFRAHSTHPRNIYRNAPRKAQLGFQPQTAFADAYPIHLTLSSHHDVAARCASSLPHLSIRRFRANIIIEGPGPFAEDQWKKVRIGNTDVYAACRTIRCLLPNVDPDTGVRHASQPDRTLKGYRRVDEGDLTNACLGLQLVPGVREWVVRVGDEVRVLETGVHRYIKMLAPGEKVEGV</sequence>
<dbReference type="RefSeq" id="XP_056785717.1">
    <property type="nucleotide sequence ID" value="XM_056938995.1"/>
</dbReference>
<dbReference type="PANTHER" id="PTHR14237">
    <property type="entry name" value="MOLYBDOPTERIN COFACTOR SULFURASE MOSC"/>
    <property type="match status" value="1"/>
</dbReference>
<dbReference type="PANTHER" id="PTHR14237:SF23">
    <property type="entry name" value="MOSC DOMAIN PROTEIN (AFU_ORTHOLOGUE AFUA_7G05900)"/>
    <property type="match status" value="1"/>
</dbReference>
<dbReference type="PROSITE" id="PS51340">
    <property type="entry name" value="MOSC"/>
    <property type="match status" value="1"/>
</dbReference>
<keyword evidence="1" id="KW-0472">Membrane</keyword>
<dbReference type="Proteomes" id="UP001148312">
    <property type="component" value="Unassembled WGS sequence"/>
</dbReference>
<dbReference type="InterPro" id="IPR005302">
    <property type="entry name" value="MoCF_Sase_C"/>
</dbReference>
<proteinExistence type="predicted"/>
<evidence type="ECO:0000313" key="3">
    <source>
        <dbReference type="EMBL" id="KAJ5466671.1"/>
    </source>
</evidence>
<gene>
    <name evidence="3" type="ORF">N7539_009400</name>
</gene>
<evidence type="ECO:0000256" key="1">
    <source>
        <dbReference type="SAM" id="Phobius"/>
    </source>
</evidence>
<feature type="domain" description="MOSC" evidence="2">
    <location>
        <begin position="274"/>
        <end position="432"/>
    </location>
</feature>
<dbReference type="Pfam" id="PF03473">
    <property type="entry name" value="MOSC"/>
    <property type="match status" value="1"/>
</dbReference>
<dbReference type="GO" id="GO:0030151">
    <property type="term" value="F:molybdenum ion binding"/>
    <property type="evidence" value="ECO:0007669"/>
    <property type="project" value="InterPro"/>
</dbReference>
<dbReference type="GO" id="GO:0003824">
    <property type="term" value="F:catalytic activity"/>
    <property type="evidence" value="ECO:0007669"/>
    <property type="project" value="InterPro"/>
</dbReference>
<feature type="transmembrane region" description="Helical" evidence="1">
    <location>
        <begin position="20"/>
        <end position="41"/>
    </location>
</feature>
<reference evidence="3" key="1">
    <citation type="submission" date="2022-12" db="EMBL/GenBank/DDBJ databases">
        <authorList>
            <person name="Petersen C."/>
        </authorList>
    </citation>
    <scope>NUCLEOTIDE SEQUENCE</scope>
    <source>
        <strain evidence="3">IBT 30728</strain>
    </source>
</reference>
<dbReference type="Pfam" id="PF03476">
    <property type="entry name" value="MOSC_N"/>
    <property type="match status" value="1"/>
</dbReference>
<evidence type="ECO:0000259" key="2">
    <source>
        <dbReference type="PROSITE" id="PS51340"/>
    </source>
</evidence>
<dbReference type="GO" id="GO:0030170">
    <property type="term" value="F:pyridoxal phosphate binding"/>
    <property type="evidence" value="ECO:0007669"/>
    <property type="project" value="InterPro"/>
</dbReference>
<name>A0A9W9WL12_9EURO</name>
<dbReference type="InterPro" id="IPR005303">
    <property type="entry name" value="MOCOS_middle"/>
</dbReference>
<dbReference type="GeneID" id="81629245"/>
<dbReference type="SUPFAM" id="SSF50800">
    <property type="entry name" value="PK beta-barrel domain-like"/>
    <property type="match status" value="1"/>
</dbReference>
<reference evidence="3" key="2">
    <citation type="journal article" date="2023" name="IMA Fungus">
        <title>Comparative genomic study of the Penicillium genus elucidates a diverse pangenome and 15 lateral gene transfer events.</title>
        <authorList>
            <person name="Petersen C."/>
            <person name="Sorensen T."/>
            <person name="Nielsen M.R."/>
            <person name="Sondergaard T.E."/>
            <person name="Sorensen J.L."/>
            <person name="Fitzpatrick D.A."/>
            <person name="Frisvad J.C."/>
            <person name="Nielsen K.L."/>
        </authorList>
    </citation>
    <scope>NUCLEOTIDE SEQUENCE</scope>
    <source>
        <strain evidence="3">IBT 30728</strain>
    </source>
</reference>
<accession>A0A9W9WL12</accession>
<comment type="caution">
    <text evidence="3">The sequence shown here is derived from an EMBL/GenBank/DDBJ whole genome shotgun (WGS) entry which is preliminary data.</text>
</comment>
<organism evidence="3 4">
    <name type="scientific">Penicillium diatomitis</name>
    <dbReference type="NCBI Taxonomy" id="2819901"/>
    <lineage>
        <taxon>Eukaryota</taxon>
        <taxon>Fungi</taxon>
        <taxon>Dikarya</taxon>
        <taxon>Ascomycota</taxon>
        <taxon>Pezizomycotina</taxon>
        <taxon>Eurotiomycetes</taxon>
        <taxon>Eurotiomycetidae</taxon>
        <taxon>Eurotiales</taxon>
        <taxon>Aspergillaceae</taxon>
        <taxon>Penicillium</taxon>
    </lineage>
</organism>
<dbReference type="InterPro" id="IPR011037">
    <property type="entry name" value="Pyrv_Knase-like_insert_dom_sf"/>
</dbReference>
<keyword evidence="4" id="KW-1185">Reference proteome</keyword>
<keyword evidence="1" id="KW-0812">Transmembrane</keyword>